<dbReference type="Pfam" id="PF00178">
    <property type="entry name" value="Ets"/>
    <property type="match status" value="1"/>
</dbReference>
<proteinExistence type="inferred from homology"/>
<comment type="subcellular location">
    <subcellularLocation>
        <location evidence="3">Nucleus</location>
    </subcellularLocation>
</comment>
<protein>
    <recommendedName>
        <fullName evidence="5">ETS domain-containing protein</fullName>
    </recommendedName>
</protein>
<keyword evidence="3" id="KW-0539">Nucleus</keyword>
<comment type="similarity">
    <text evidence="1 3">Belongs to the ETS family.</text>
</comment>
<dbReference type="InterPro" id="IPR046328">
    <property type="entry name" value="ETS_fam"/>
</dbReference>
<evidence type="ECO:0000259" key="5">
    <source>
        <dbReference type="PROSITE" id="PS50061"/>
    </source>
</evidence>
<evidence type="ECO:0000256" key="4">
    <source>
        <dbReference type="SAM" id="MobiDB-lite"/>
    </source>
</evidence>
<sequence>MHTVELHEMMPRNHLIPQTIRHTDNQDLERPEGKSPIEYWTSNDIANWLIRVSDWLKVDFTDLHGEKFVHLSGSTLLNMTESEFTDVTPEFGKSLYEHIKMESSLTPVTSGDYLVQSETIKPVEQWNDSDIADWLVRTSIDIGVDYTELCGEKFVHLTGPEILDMTERDFLTISQEHGKQLFNSIQRGLSSWQNDVHVPPMQTYEDENGSDRENTPSSGLSKPVVPEHSNPPGIVQKRRRGRPSNPNKKGKKKPENSYGRLWEFLRDLLKNPDMCPRIIKWENHDDGLFRFVQSNEVARIWGERKGNKDMTYEKLSRAMRFYYVKKPNPIYLKKHSTHLVYQFGPGVPNWRVEDPNFEKRNKDLEQTLDSIQGLLDSLAFESTNIGNTNL</sequence>
<dbReference type="PANTHER" id="PTHR11849">
    <property type="entry name" value="ETS"/>
    <property type="match status" value="1"/>
</dbReference>
<dbReference type="InterPro" id="IPR003118">
    <property type="entry name" value="Pointed_dom"/>
</dbReference>
<reference evidence="6" key="1">
    <citation type="submission" date="2014-09" db="EMBL/GenBank/DDBJ databases">
        <authorList>
            <person name="Magalhaes I.L.F."/>
            <person name="Oliveira U."/>
            <person name="Santos F.R."/>
            <person name="Vidigal T.H.D.A."/>
            <person name="Brescovit A.D."/>
            <person name="Santos A.J."/>
        </authorList>
    </citation>
    <scope>NUCLEOTIDE SEQUENCE</scope>
</reference>
<dbReference type="InterPro" id="IPR013761">
    <property type="entry name" value="SAM/pointed_sf"/>
</dbReference>
<organism evidence="6">
    <name type="scientific">Lygus hesperus</name>
    <name type="common">Western plant bug</name>
    <dbReference type="NCBI Taxonomy" id="30085"/>
    <lineage>
        <taxon>Eukaryota</taxon>
        <taxon>Metazoa</taxon>
        <taxon>Ecdysozoa</taxon>
        <taxon>Arthropoda</taxon>
        <taxon>Hexapoda</taxon>
        <taxon>Insecta</taxon>
        <taxon>Pterygota</taxon>
        <taxon>Neoptera</taxon>
        <taxon>Paraneoptera</taxon>
        <taxon>Hemiptera</taxon>
        <taxon>Heteroptera</taxon>
        <taxon>Panheteroptera</taxon>
        <taxon>Cimicomorpha</taxon>
        <taxon>Miridae</taxon>
        <taxon>Mirini</taxon>
        <taxon>Lygus</taxon>
    </lineage>
</organism>
<dbReference type="AlphaFoldDB" id="A0A0K8SM73"/>
<dbReference type="GO" id="GO:0030154">
    <property type="term" value="P:cell differentiation"/>
    <property type="evidence" value="ECO:0007669"/>
    <property type="project" value="TreeGrafter"/>
</dbReference>
<feature type="region of interest" description="Disordered" evidence="4">
    <location>
        <begin position="199"/>
        <end position="256"/>
    </location>
</feature>
<dbReference type="SUPFAM" id="SSF46785">
    <property type="entry name" value="Winged helix' DNA-binding domain"/>
    <property type="match status" value="1"/>
</dbReference>
<name>A0A0K8SM73_LYGHE</name>
<feature type="compositionally biased region" description="Basic residues" evidence="4">
    <location>
        <begin position="236"/>
        <end position="252"/>
    </location>
</feature>
<evidence type="ECO:0000256" key="2">
    <source>
        <dbReference type="ARBA" id="ARBA00023125"/>
    </source>
</evidence>
<dbReference type="Pfam" id="PF02198">
    <property type="entry name" value="SAM_PNT"/>
    <property type="match status" value="1"/>
</dbReference>
<dbReference type="InterPro" id="IPR000418">
    <property type="entry name" value="Ets_dom"/>
</dbReference>
<dbReference type="SUPFAM" id="SSF47769">
    <property type="entry name" value="SAM/Pointed domain"/>
    <property type="match status" value="2"/>
</dbReference>
<dbReference type="GO" id="GO:0005634">
    <property type="term" value="C:nucleus"/>
    <property type="evidence" value="ECO:0007669"/>
    <property type="project" value="UniProtKB-SubCell"/>
</dbReference>
<keyword evidence="2 3" id="KW-0238">DNA-binding</keyword>
<dbReference type="Gene3D" id="1.10.150.50">
    <property type="entry name" value="Transcription Factor, Ets-1"/>
    <property type="match status" value="2"/>
</dbReference>
<dbReference type="EMBL" id="GBRD01011924">
    <property type="protein sequence ID" value="JAG53900.1"/>
    <property type="molecule type" value="Transcribed_RNA"/>
</dbReference>
<accession>A0A0K8SM73</accession>
<dbReference type="Gene3D" id="1.10.10.10">
    <property type="entry name" value="Winged helix-like DNA-binding domain superfamily/Winged helix DNA-binding domain"/>
    <property type="match status" value="1"/>
</dbReference>
<dbReference type="SMART" id="SM00413">
    <property type="entry name" value="ETS"/>
    <property type="match status" value="1"/>
</dbReference>
<dbReference type="InterPro" id="IPR036390">
    <property type="entry name" value="WH_DNA-bd_sf"/>
</dbReference>
<dbReference type="PANTHER" id="PTHR11849:SF190">
    <property type="entry name" value="ETS-DOMAIN PROTEIN"/>
    <property type="match status" value="1"/>
</dbReference>
<evidence type="ECO:0000256" key="1">
    <source>
        <dbReference type="ARBA" id="ARBA00005562"/>
    </source>
</evidence>
<dbReference type="GO" id="GO:0000981">
    <property type="term" value="F:DNA-binding transcription factor activity, RNA polymerase II-specific"/>
    <property type="evidence" value="ECO:0007669"/>
    <property type="project" value="TreeGrafter"/>
</dbReference>
<dbReference type="SMART" id="SM00251">
    <property type="entry name" value="SAM_PNT"/>
    <property type="match status" value="1"/>
</dbReference>
<dbReference type="PROSITE" id="PS50061">
    <property type="entry name" value="ETS_DOMAIN_3"/>
    <property type="match status" value="1"/>
</dbReference>
<dbReference type="GO" id="GO:0043565">
    <property type="term" value="F:sequence-specific DNA binding"/>
    <property type="evidence" value="ECO:0007669"/>
    <property type="project" value="InterPro"/>
</dbReference>
<evidence type="ECO:0000256" key="3">
    <source>
        <dbReference type="RuleBase" id="RU004019"/>
    </source>
</evidence>
<evidence type="ECO:0000313" key="6">
    <source>
        <dbReference type="EMBL" id="JAG53900.1"/>
    </source>
</evidence>
<dbReference type="InterPro" id="IPR036388">
    <property type="entry name" value="WH-like_DNA-bd_sf"/>
</dbReference>
<feature type="domain" description="ETS" evidence="5">
    <location>
        <begin position="259"/>
        <end position="344"/>
    </location>
</feature>
<dbReference type="PRINTS" id="PR00454">
    <property type="entry name" value="ETSDOMAIN"/>
</dbReference>